<keyword evidence="15" id="KW-1185">Reference proteome</keyword>
<keyword evidence="6" id="KW-0378">Hydrolase</keyword>
<feature type="region of interest" description="Disordered" evidence="9">
    <location>
        <begin position="1060"/>
        <end position="1082"/>
    </location>
</feature>
<dbReference type="PROSITE" id="PS51885">
    <property type="entry name" value="NEPRILYSIN"/>
    <property type="match status" value="2"/>
</dbReference>
<keyword evidence="8" id="KW-0482">Metalloprotease</keyword>
<dbReference type="InterPro" id="IPR042089">
    <property type="entry name" value="Peptidase_M13_dom_2"/>
</dbReference>
<evidence type="ECO:0000256" key="8">
    <source>
        <dbReference type="ARBA" id="ARBA00023049"/>
    </source>
</evidence>
<dbReference type="InterPro" id="IPR024079">
    <property type="entry name" value="MetalloPept_cat_dom_sf"/>
</dbReference>
<dbReference type="PANTHER" id="PTHR11733">
    <property type="entry name" value="ZINC METALLOPROTEASE FAMILY M13 NEPRILYSIN-RELATED"/>
    <property type="match status" value="1"/>
</dbReference>
<evidence type="ECO:0000256" key="9">
    <source>
        <dbReference type="SAM" id="MobiDB-lite"/>
    </source>
</evidence>
<feature type="domain" description="Peptidase M13 N-terminal" evidence="13">
    <location>
        <begin position="885"/>
        <end position="1311"/>
    </location>
</feature>
<dbReference type="InterPro" id="IPR008753">
    <property type="entry name" value="Peptidase_M13_N"/>
</dbReference>
<evidence type="ECO:0000256" key="11">
    <source>
        <dbReference type="SAM" id="SignalP"/>
    </source>
</evidence>
<evidence type="ECO:0000259" key="13">
    <source>
        <dbReference type="Pfam" id="PF05649"/>
    </source>
</evidence>
<evidence type="ECO:0000256" key="7">
    <source>
        <dbReference type="ARBA" id="ARBA00022833"/>
    </source>
</evidence>
<keyword evidence="11" id="KW-0732">Signal</keyword>
<feature type="region of interest" description="Disordered" evidence="9">
    <location>
        <begin position="296"/>
        <end position="320"/>
    </location>
</feature>
<feature type="domain" description="Peptidase M13 C-terminal" evidence="12">
    <location>
        <begin position="638"/>
        <end position="815"/>
    </location>
</feature>
<keyword evidence="5" id="KW-0479">Metal-binding</keyword>
<feature type="chain" id="PRO_5046371557" description="M13 family peptidase" evidence="11">
    <location>
        <begin position="18"/>
        <end position="1565"/>
    </location>
</feature>
<name>A0ABM1YM43_AEDAL</name>
<sequence>MKIVQGVTSVCLWLVYGVTVRKSVSTFSRKCRSSHQVQDILAEDYNHNRPKVSIFKNDLILSNTNLPPSSCHVLCRRFFICILIVAVVLLSLIIYAIYHYGSRLPDTCHSKECLRSAAAFKQNMDLNVDPCEDFYSYVCGKWADDHPRPSGRGGYNWFDEKQTKVYRIIRGHLETNVTQEDPKPVAQAKVMYKACLGRAYRNHYGYTAVRELLKELGLPLIPSLLSSTKISEKFGFDWVSSVAKIRRTLGLNVLVGLSIEPDYRDWNRNRLTLQYYYSQELEFTIYQWSQKTKTKNNRRPSSLLVPEEMEGNDEDEKESSELAKSFAKLVDLINPDFNTTRTKDKMLLLARQLINFQKAVPNPLDSEADDDAVYYTVEELQNLTDSHINSAKPYPIWQRYVDVLFAEHPDVKPSNDEEIQLTYETVDILRKLIDVIYDQPPALIELYIWMEVVSFLVDHKFNDASQEEDCAKVVHKLMGLAVSYTIADKNFLEQTKPRVEQMVSNIKEQFDQMVLETDWMDAYTKYASLEKSKAMKPLIGFPEWILDVKKLERHYQGLQISPTHHLQNWINALQALNAEWLRSWRVQSNLLWDADPTEVNAFHFTTRNVIVSVLPPWIRVSPTSCSSSRTRLTVQNYRALNYGALGETLGHEITHGFDNDGRHYDKYGNEERWWSEETIQEYDNRSKCLEDLYSSYYVPEANAFINGTITLGENIADHGGLREALRAYRAYVKRNGPEPLLPGFEKLTHEQLLFISFGNQYCETIRPSMARVLLEDEHSPSKFRVLGVLSNMAEFSEAFRCPLDSKMNPERKCRVWSMNEEAVITKKSSCRRFSICILLIAVMALSSIVYAVYNYASNLLDVCQTKECLRSAADFKQNMNLSVDPCDDFYSYVCGNWANDHPCPAGYDTYSWYNERQLKVYRNIRSQLEANVSRSDPKPVAQAKSMYKACLNKTNRTQYKYEAVQRYLKEFGLPLTPMLQNWTKTPYEFDWISSVAKIQRTLGLNVIVGFDIEEDHRDKNRNRLTFNYQHRPKVWSLPHGRTKLKSKAHDRQPAAVRCDSYDTNDSVNENTEVDHKADGEGNNDGIYTSELAESFAIMIKAANPSIDISMIDKKTMNVLAKKYTRFWRSLPKPLDSKIKSKLEYYTVQQLQNATDHHIKPKKPYPVWQRYLDILFANQPNTKPSGDEQLQMTPENVEFLGELIDAVSNQPPVLIELYVWRRVTRFLMEHQFNDATLEEQCAQVVHKLMTRAVGYMIAGNSFLERTKPRVEQMFTDIRDEFGQMVLETDWMDTYTKNASLEKSNTIVSFIGFSKLILDDKKLEELYAGMEISPTRHLENCVTALEFAITKRLQSWRKEDNKMLIWDPTAVTNKNWNAISIPIAIIQYPFYYLGLDALNYGALGKILGHELIHGFYNAGNEKRWWSNLTLQEYDKRAQCLEEQYSSYYVPEVEAFINGTLTLAGNVVDNGGLRDAFRAYRAYVKRNGPEPVLPGFENFSHEQLLFISYGNQYCESFHPLMAKDWIEGKHSPPKYRVLGVLSNMPEFSEAFQCPVGSKMNPKQKCRVW</sequence>
<dbReference type="EnsemblMetazoa" id="AALFPA23_010402.R14534">
    <property type="protein sequence ID" value="AALFPA23_010402.P14534"/>
    <property type="gene ID" value="AALFPA23_010402"/>
</dbReference>
<dbReference type="InterPro" id="IPR000718">
    <property type="entry name" value="Peptidase_M13"/>
</dbReference>
<dbReference type="SUPFAM" id="SSF55486">
    <property type="entry name" value="Metalloproteases ('zincins'), catalytic domain"/>
    <property type="match status" value="3"/>
</dbReference>
<dbReference type="Pfam" id="PF05649">
    <property type="entry name" value="Peptidase_M13_N"/>
    <property type="match status" value="2"/>
</dbReference>
<dbReference type="InterPro" id="IPR018497">
    <property type="entry name" value="Peptidase_M13_C"/>
</dbReference>
<dbReference type="Proteomes" id="UP000069940">
    <property type="component" value="Unassembled WGS sequence"/>
</dbReference>
<evidence type="ECO:0000256" key="5">
    <source>
        <dbReference type="ARBA" id="ARBA00022723"/>
    </source>
</evidence>
<evidence type="ECO:0000256" key="1">
    <source>
        <dbReference type="ARBA" id="ARBA00001947"/>
    </source>
</evidence>
<feature type="compositionally biased region" description="Polar residues" evidence="9">
    <location>
        <begin position="1061"/>
        <end position="1070"/>
    </location>
</feature>
<evidence type="ECO:0000313" key="14">
    <source>
        <dbReference type="EnsemblMetazoa" id="AALFPA23_010402.P14534"/>
    </source>
</evidence>
<evidence type="ECO:0000256" key="4">
    <source>
        <dbReference type="ARBA" id="ARBA00022670"/>
    </source>
</evidence>
<comment type="subcellular location">
    <subcellularLocation>
        <location evidence="2">Cell membrane</location>
        <topology evidence="2">Single-pass type II membrane protein</topology>
    </subcellularLocation>
</comment>
<feature type="compositionally biased region" description="Acidic residues" evidence="9">
    <location>
        <begin position="307"/>
        <end position="318"/>
    </location>
</feature>
<feature type="transmembrane region" description="Helical" evidence="10">
    <location>
        <begin position="77"/>
        <end position="98"/>
    </location>
</feature>
<dbReference type="RefSeq" id="XP_029732173.2">
    <property type="nucleotide sequence ID" value="XM_029876313.2"/>
</dbReference>
<dbReference type="GeneID" id="109427327"/>
<feature type="signal peptide" evidence="11">
    <location>
        <begin position="1"/>
        <end position="17"/>
    </location>
</feature>
<comment type="cofactor">
    <cofactor evidence="1">
        <name>Zn(2+)</name>
        <dbReference type="ChEBI" id="CHEBI:29105"/>
    </cofactor>
</comment>
<dbReference type="Pfam" id="PF01431">
    <property type="entry name" value="Peptidase_M13"/>
    <property type="match status" value="2"/>
</dbReference>
<evidence type="ECO:0000256" key="6">
    <source>
        <dbReference type="ARBA" id="ARBA00022801"/>
    </source>
</evidence>
<protein>
    <recommendedName>
        <fullName evidence="16">M13 family peptidase</fullName>
    </recommendedName>
</protein>
<feature type="domain" description="Peptidase M13 N-terminal" evidence="13">
    <location>
        <begin position="130"/>
        <end position="542"/>
    </location>
</feature>
<proteinExistence type="inferred from homology"/>
<reference evidence="14" key="2">
    <citation type="submission" date="2025-05" db="UniProtKB">
        <authorList>
            <consortium name="EnsemblMetazoa"/>
        </authorList>
    </citation>
    <scope>IDENTIFICATION</scope>
    <source>
        <strain evidence="14">Foshan</strain>
    </source>
</reference>
<dbReference type="Gene3D" id="3.40.390.10">
    <property type="entry name" value="Collagenase (Catalytic Domain)"/>
    <property type="match status" value="2"/>
</dbReference>
<keyword evidence="10" id="KW-0812">Transmembrane</keyword>
<evidence type="ECO:0000256" key="3">
    <source>
        <dbReference type="ARBA" id="ARBA00007357"/>
    </source>
</evidence>
<reference evidence="15" key="1">
    <citation type="journal article" date="2015" name="Proc. Natl. Acad. Sci. U.S.A.">
        <title>Genome sequence of the Asian Tiger mosquito, Aedes albopictus, reveals insights into its biology, genetics, and evolution.</title>
        <authorList>
            <person name="Chen X.G."/>
            <person name="Jiang X."/>
            <person name="Gu J."/>
            <person name="Xu M."/>
            <person name="Wu Y."/>
            <person name="Deng Y."/>
            <person name="Zhang C."/>
            <person name="Bonizzoni M."/>
            <person name="Dermauw W."/>
            <person name="Vontas J."/>
            <person name="Armbruster P."/>
            <person name="Huang X."/>
            <person name="Yang Y."/>
            <person name="Zhang H."/>
            <person name="He W."/>
            <person name="Peng H."/>
            <person name="Liu Y."/>
            <person name="Wu K."/>
            <person name="Chen J."/>
            <person name="Lirakis M."/>
            <person name="Topalis P."/>
            <person name="Van Leeuwen T."/>
            <person name="Hall A.B."/>
            <person name="Jiang X."/>
            <person name="Thorpe C."/>
            <person name="Mueller R.L."/>
            <person name="Sun C."/>
            <person name="Waterhouse R.M."/>
            <person name="Yan G."/>
            <person name="Tu Z.J."/>
            <person name="Fang X."/>
            <person name="James A.A."/>
        </authorList>
    </citation>
    <scope>NUCLEOTIDE SEQUENCE [LARGE SCALE GENOMIC DNA]</scope>
    <source>
        <strain evidence="15">Foshan</strain>
    </source>
</reference>
<dbReference type="CDD" id="cd08662">
    <property type="entry name" value="M13"/>
    <property type="match status" value="2"/>
</dbReference>
<evidence type="ECO:0000259" key="12">
    <source>
        <dbReference type="Pfam" id="PF01431"/>
    </source>
</evidence>
<dbReference type="PRINTS" id="PR00786">
    <property type="entry name" value="NEPRILYSIN"/>
</dbReference>
<evidence type="ECO:0000313" key="15">
    <source>
        <dbReference type="Proteomes" id="UP000069940"/>
    </source>
</evidence>
<dbReference type="PANTHER" id="PTHR11733:SF133">
    <property type="entry name" value="PHOSPHATE-REGULATING NEUTRAL ENDOPEPTIDASE PHEX"/>
    <property type="match status" value="1"/>
</dbReference>
<organism evidence="14 15">
    <name type="scientific">Aedes albopictus</name>
    <name type="common">Asian tiger mosquito</name>
    <name type="synonym">Stegomyia albopicta</name>
    <dbReference type="NCBI Taxonomy" id="7160"/>
    <lineage>
        <taxon>Eukaryota</taxon>
        <taxon>Metazoa</taxon>
        <taxon>Ecdysozoa</taxon>
        <taxon>Arthropoda</taxon>
        <taxon>Hexapoda</taxon>
        <taxon>Insecta</taxon>
        <taxon>Pterygota</taxon>
        <taxon>Neoptera</taxon>
        <taxon>Endopterygota</taxon>
        <taxon>Diptera</taxon>
        <taxon>Nematocera</taxon>
        <taxon>Culicoidea</taxon>
        <taxon>Culicidae</taxon>
        <taxon>Culicinae</taxon>
        <taxon>Aedini</taxon>
        <taxon>Aedes</taxon>
        <taxon>Stegomyia</taxon>
    </lineage>
</organism>
<dbReference type="Gene3D" id="1.10.1380.10">
    <property type="entry name" value="Neutral endopeptidase , domain2"/>
    <property type="match status" value="2"/>
</dbReference>
<keyword evidence="4" id="KW-0645">Protease</keyword>
<comment type="similarity">
    <text evidence="3">Belongs to the peptidase M13 family.</text>
</comment>
<keyword evidence="7" id="KW-0862">Zinc</keyword>
<evidence type="ECO:0000256" key="10">
    <source>
        <dbReference type="SAM" id="Phobius"/>
    </source>
</evidence>
<accession>A0ABM1YM43</accession>
<evidence type="ECO:0008006" key="16">
    <source>
        <dbReference type="Google" id="ProtNLM"/>
    </source>
</evidence>
<keyword evidence="10" id="KW-1133">Transmembrane helix</keyword>
<feature type="domain" description="Peptidase M13 C-terminal" evidence="12">
    <location>
        <begin position="1371"/>
        <end position="1564"/>
    </location>
</feature>
<keyword evidence="10" id="KW-0472">Membrane</keyword>
<evidence type="ECO:0000256" key="2">
    <source>
        <dbReference type="ARBA" id="ARBA00004401"/>
    </source>
</evidence>